<reference evidence="1" key="1">
    <citation type="journal article" date="2014" name="Front. Microbiol.">
        <title>High frequency of phylogenetically diverse reductive dehalogenase-homologous genes in deep subseafloor sedimentary metagenomes.</title>
        <authorList>
            <person name="Kawai M."/>
            <person name="Futagami T."/>
            <person name="Toyoda A."/>
            <person name="Takaki Y."/>
            <person name="Nishi S."/>
            <person name="Hori S."/>
            <person name="Arai W."/>
            <person name="Tsubouchi T."/>
            <person name="Morono Y."/>
            <person name="Uchiyama I."/>
            <person name="Ito T."/>
            <person name="Fujiyama A."/>
            <person name="Inagaki F."/>
            <person name="Takami H."/>
        </authorList>
    </citation>
    <scope>NUCLEOTIDE SEQUENCE</scope>
    <source>
        <strain evidence="1">Expedition CK06-06</strain>
    </source>
</reference>
<dbReference type="EMBL" id="BART01017554">
    <property type="protein sequence ID" value="GAG79119.1"/>
    <property type="molecule type" value="Genomic_DNA"/>
</dbReference>
<accession>X1ABB5</accession>
<sequence>MALNDIWQVTDIQSVHATRLSNVTHWRQDTSAATDVAFAALMTGYENNVSSLWVPLLGADWSSICREAKIIDLTGQRS</sequence>
<protein>
    <submittedName>
        <fullName evidence="1">Uncharacterized protein</fullName>
    </submittedName>
</protein>
<proteinExistence type="predicted"/>
<gene>
    <name evidence="1" type="ORF">S01H4_33375</name>
</gene>
<evidence type="ECO:0000313" key="1">
    <source>
        <dbReference type="EMBL" id="GAG79119.1"/>
    </source>
</evidence>
<organism evidence="1">
    <name type="scientific">marine sediment metagenome</name>
    <dbReference type="NCBI Taxonomy" id="412755"/>
    <lineage>
        <taxon>unclassified sequences</taxon>
        <taxon>metagenomes</taxon>
        <taxon>ecological metagenomes</taxon>
    </lineage>
</organism>
<dbReference type="AlphaFoldDB" id="X1ABB5"/>
<name>X1ABB5_9ZZZZ</name>
<comment type="caution">
    <text evidence="1">The sequence shown here is derived from an EMBL/GenBank/DDBJ whole genome shotgun (WGS) entry which is preliminary data.</text>
</comment>